<dbReference type="HOGENOM" id="CLU_584467_0_0_1"/>
<dbReference type="SMART" id="SM00454">
    <property type="entry name" value="SAM"/>
    <property type="match status" value="1"/>
</dbReference>
<keyword evidence="4" id="KW-1185">Reference proteome</keyword>
<name>A0A0E0FC58_9ORYZ</name>
<organism evidence="3">
    <name type="scientific">Oryza meridionalis</name>
    <dbReference type="NCBI Taxonomy" id="40149"/>
    <lineage>
        <taxon>Eukaryota</taxon>
        <taxon>Viridiplantae</taxon>
        <taxon>Streptophyta</taxon>
        <taxon>Embryophyta</taxon>
        <taxon>Tracheophyta</taxon>
        <taxon>Spermatophyta</taxon>
        <taxon>Magnoliopsida</taxon>
        <taxon>Liliopsida</taxon>
        <taxon>Poales</taxon>
        <taxon>Poaceae</taxon>
        <taxon>BOP clade</taxon>
        <taxon>Oryzoideae</taxon>
        <taxon>Oryzeae</taxon>
        <taxon>Oryzinae</taxon>
        <taxon>Oryza</taxon>
    </lineage>
</organism>
<sequence length="468" mass="53087">MRKGLHPQMQWISYVTQSGRLMNIMMTKISHTSKVHHMRAKRQMAQSLGQIAKFKRRYELEAEENNGSWKSGTKLRMEEDGNDHNPSSPASADDLVLAAAFPRKPRSLEAAQGESVAAAAAAEEEEEEAAEGEVVDVVEWLWGIGMGRYVAAFEAHEVDGEVLPCLTMDDLRDMGIGAVGARRKLYCAIQRLPPPPALPPPPPPPPRSISAGTDANSQSRRREFPPRLQGGEACVRPRPPVEHSYALRHLGPALNILVSDFHDPLPRRRRAMSSTITNVAEDSKKGLAEFLDRLDSIRGKLSDLDNQQQAHHIAIQRLERAGCNRSLRRNNHDRDDDHDNDGRRGDRPPRYHKIDFPKFDGQGDPLHFLNCCEQFFQGQRTPEEQKVWLASYHLLDGARQWYMRIERDLGTPTWRRFFDLLNLHFGRRYARRLWANSPPADARQRWPPTSTTSSTCSLALVLSRRSSK</sequence>
<reference evidence="3" key="1">
    <citation type="submission" date="2015-04" db="UniProtKB">
        <authorList>
            <consortium name="EnsemblPlants"/>
        </authorList>
    </citation>
    <scope>IDENTIFICATION</scope>
</reference>
<protein>
    <recommendedName>
        <fullName evidence="2">SAM domain-containing protein</fullName>
    </recommendedName>
</protein>
<dbReference type="EnsemblPlants" id="OMERI12G08520.1">
    <property type="protein sequence ID" value="OMERI12G08520.1"/>
    <property type="gene ID" value="OMERI12G08520"/>
</dbReference>
<proteinExistence type="predicted"/>
<feature type="region of interest" description="Disordered" evidence="1">
    <location>
        <begin position="324"/>
        <end position="355"/>
    </location>
</feature>
<dbReference type="Gene3D" id="1.10.150.50">
    <property type="entry name" value="Transcription Factor, Ets-1"/>
    <property type="match status" value="1"/>
</dbReference>
<dbReference type="eggNOG" id="KOG4374">
    <property type="taxonomic scope" value="Eukaryota"/>
</dbReference>
<accession>A0A0E0FC58</accession>
<reference evidence="3" key="2">
    <citation type="submission" date="2018-05" db="EMBL/GenBank/DDBJ databases">
        <title>OmerRS3 (Oryza meridionalis Reference Sequence Version 3).</title>
        <authorList>
            <person name="Zhang J."/>
            <person name="Kudrna D."/>
            <person name="Lee S."/>
            <person name="Talag J."/>
            <person name="Welchert J."/>
            <person name="Wing R.A."/>
        </authorList>
    </citation>
    <scope>NUCLEOTIDE SEQUENCE [LARGE SCALE GENOMIC DNA]</scope>
    <source>
        <strain evidence="3">cv. OR44</strain>
    </source>
</reference>
<evidence type="ECO:0000259" key="2">
    <source>
        <dbReference type="PROSITE" id="PS50105"/>
    </source>
</evidence>
<evidence type="ECO:0000313" key="3">
    <source>
        <dbReference type="EnsemblPlants" id="OMERI12G08520.1"/>
    </source>
</evidence>
<dbReference type="PANTHER" id="PTHR37264:SF1">
    <property type="entry name" value="RIBOSOMAL PROTEIN L31"/>
    <property type="match status" value="1"/>
</dbReference>
<dbReference type="CDD" id="cd09487">
    <property type="entry name" value="SAM_superfamily"/>
    <property type="match status" value="1"/>
</dbReference>
<dbReference type="InterPro" id="IPR013761">
    <property type="entry name" value="SAM/pointed_sf"/>
</dbReference>
<feature type="region of interest" description="Disordered" evidence="1">
    <location>
        <begin position="63"/>
        <end position="91"/>
    </location>
</feature>
<feature type="compositionally biased region" description="Pro residues" evidence="1">
    <location>
        <begin position="192"/>
        <end position="207"/>
    </location>
</feature>
<evidence type="ECO:0000256" key="1">
    <source>
        <dbReference type="SAM" id="MobiDB-lite"/>
    </source>
</evidence>
<dbReference type="PROSITE" id="PS50105">
    <property type="entry name" value="SAM_DOMAIN"/>
    <property type="match status" value="1"/>
</dbReference>
<dbReference type="Proteomes" id="UP000008021">
    <property type="component" value="Chromosome 12"/>
</dbReference>
<dbReference type="PANTHER" id="PTHR37264">
    <property type="entry name" value="RIBOSOMAL PROTEIN L31"/>
    <property type="match status" value="1"/>
</dbReference>
<dbReference type="Gramene" id="OMERI12G08520.1">
    <property type="protein sequence ID" value="OMERI12G08520.1"/>
    <property type="gene ID" value="OMERI12G08520"/>
</dbReference>
<feature type="domain" description="SAM" evidence="2">
    <location>
        <begin position="132"/>
        <end position="195"/>
    </location>
</feature>
<evidence type="ECO:0000313" key="4">
    <source>
        <dbReference type="Proteomes" id="UP000008021"/>
    </source>
</evidence>
<dbReference type="SUPFAM" id="SSF47769">
    <property type="entry name" value="SAM/Pointed domain"/>
    <property type="match status" value="1"/>
</dbReference>
<dbReference type="AlphaFoldDB" id="A0A0E0FC58"/>
<dbReference type="STRING" id="40149.A0A0E0FC58"/>
<dbReference type="CDD" id="cd23697">
    <property type="entry name" value="At5g55125"/>
    <property type="match status" value="1"/>
</dbReference>
<feature type="region of interest" description="Disordered" evidence="1">
    <location>
        <begin position="192"/>
        <end position="232"/>
    </location>
</feature>
<dbReference type="Pfam" id="PF00536">
    <property type="entry name" value="SAM_1"/>
    <property type="match status" value="1"/>
</dbReference>
<feature type="compositionally biased region" description="Basic and acidic residues" evidence="1">
    <location>
        <begin position="330"/>
        <end position="355"/>
    </location>
</feature>
<dbReference type="InterPro" id="IPR001660">
    <property type="entry name" value="SAM"/>
</dbReference>